<organism evidence="1 2">
    <name type="scientific">Candidatus Anaerobutyricum stercoris</name>
    <dbReference type="NCBI Taxonomy" id="2838457"/>
    <lineage>
        <taxon>Bacteria</taxon>
        <taxon>Bacillati</taxon>
        <taxon>Bacillota</taxon>
        <taxon>Clostridia</taxon>
        <taxon>Lachnospirales</taxon>
        <taxon>Lachnospiraceae</taxon>
        <taxon>Anaerobutyricum</taxon>
    </lineage>
</organism>
<dbReference type="EMBL" id="DXBR01000036">
    <property type="protein sequence ID" value="HIZ38874.1"/>
    <property type="molecule type" value="Genomic_DNA"/>
</dbReference>
<accession>A0A9D2J7U8</accession>
<protein>
    <submittedName>
        <fullName evidence="1">Uncharacterized protein</fullName>
    </submittedName>
</protein>
<dbReference type="Proteomes" id="UP000824049">
    <property type="component" value="Unassembled WGS sequence"/>
</dbReference>
<gene>
    <name evidence="1" type="ORF">H9968_02960</name>
</gene>
<dbReference type="AlphaFoldDB" id="A0A9D2J7U8"/>
<evidence type="ECO:0000313" key="1">
    <source>
        <dbReference type="EMBL" id="HIZ38874.1"/>
    </source>
</evidence>
<proteinExistence type="predicted"/>
<evidence type="ECO:0000313" key="2">
    <source>
        <dbReference type="Proteomes" id="UP000824049"/>
    </source>
</evidence>
<sequence length="318" mass="36726">MELKKMYLANFNVTFGSKEEPLLTWLDELVIPAMNSGYKREVSEKLSYLFQNVQVAEYNNELVLEGIIIKDKTVDIYNQLDEKSSLIDTDQHLNTAPYSAFMIFLKNHRMVLVKRQSESPDLRSFSATLINSIKEYRREQNKIRKENGETLLPYMICGIKGIKSEANIEEALKDVKRVRKLTMKILPQNNEVGGLYGIIDGLQNEVRKRSQSKALRVVVTSPESKKGVEDIIKSTEDLVEISLDVEYEDEDLNFDGSKRKRMGKIKDSDISQTMDIQVPDDLKENKQEIYNSCTKIDSLHVETTNIIDYQKYVEKHKL</sequence>
<name>A0A9D2J7U8_9FIRM</name>
<comment type="caution">
    <text evidence="1">The sequence shown here is derived from an EMBL/GenBank/DDBJ whole genome shotgun (WGS) entry which is preliminary data.</text>
</comment>
<reference evidence="1" key="1">
    <citation type="journal article" date="2021" name="PeerJ">
        <title>Extensive microbial diversity within the chicken gut microbiome revealed by metagenomics and culture.</title>
        <authorList>
            <person name="Gilroy R."/>
            <person name="Ravi A."/>
            <person name="Getino M."/>
            <person name="Pursley I."/>
            <person name="Horton D.L."/>
            <person name="Alikhan N.F."/>
            <person name="Baker D."/>
            <person name="Gharbi K."/>
            <person name="Hall N."/>
            <person name="Watson M."/>
            <person name="Adriaenssens E.M."/>
            <person name="Foster-Nyarko E."/>
            <person name="Jarju S."/>
            <person name="Secka A."/>
            <person name="Antonio M."/>
            <person name="Oren A."/>
            <person name="Chaudhuri R.R."/>
            <person name="La Ragione R."/>
            <person name="Hildebrand F."/>
            <person name="Pallen M.J."/>
        </authorList>
    </citation>
    <scope>NUCLEOTIDE SEQUENCE</scope>
    <source>
        <strain evidence="1">CHK179-28034</strain>
    </source>
</reference>
<reference evidence="1" key="2">
    <citation type="submission" date="2021-04" db="EMBL/GenBank/DDBJ databases">
        <authorList>
            <person name="Gilroy R."/>
        </authorList>
    </citation>
    <scope>NUCLEOTIDE SEQUENCE</scope>
    <source>
        <strain evidence="1">CHK179-28034</strain>
    </source>
</reference>